<keyword evidence="2" id="KW-1185">Reference proteome</keyword>
<dbReference type="EMBL" id="BAABHC010000010">
    <property type="protein sequence ID" value="GAA4431460.1"/>
    <property type="molecule type" value="Genomic_DNA"/>
</dbReference>
<protein>
    <submittedName>
        <fullName evidence="1">Uncharacterized protein</fullName>
    </submittedName>
</protein>
<gene>
    <name evidence="1" type="ORF">GCM10023188_19020</name>
</gene>
<comment type="caution">
    <text evidence="1">The sequence shown here is derived from an EMBL/GenBank/DDBJ whole genome shotgun (WGS) entry which is preliminary data.</text>
</comment>
<dbReference type="Proteomes" id="UP001500552">
    <property type="component" value="Unassembled WGS sequence"/>
</dbReference>
<proteinExistence type="predicted"/>
<evidence type="ECO:0000313" key="1">
    <source>
        <dbReference type="EMBL" id="GAA4431460.1"/>
    </source>
</evidence>
<accession>A0ABP8LM17</accession>
<organism evidence="1 2">
    <name type="scientific">Pontibacter saemangeumensis</name>
    <dbReference type="NCBI Taxonomy" id="1084525"/>
    <lineage>
        <taxon>Bacteria</taxon>
        <taxon>Pseudomonadati</taxon>
        <taxon>Bacteroidota</taxon>
        <taxon>Cytophagia</taxon>
        <taxon>Cytophagales</taxon>
        <taxon>Hymenobacteraceae</taxon>
        <taxon>Pontibacter</taxon>
    </lineage>
</organism>
<sequence length="142" mass="15718">MNKSNSLLDSIKAKMGAEKSPVAAGPTGTLKVVTEREQPLVAAHPSNGRISATQPAQDIDTVLNNGGFVLLFKVLEAARKEMEIDKKAVYVDEESAEVLELLKKKAKIKSNVLVSYLLQEFFSKHKELIQELVEKRSNRLLD</sequence>
<name>A0ABP8LM17_9BACT</name>
<evidence type="ECO:0000313" key="2">
    <source>
        <dbReference type="Proteomes" id="UP001500552"/>
    </source>
</evidence>
<dbReference type="RefSeq" id="WP_345158594.1">
    <property type="nucleotide sequence ID" value="NZ_BAABHC010000010.1"/>
</dbReference>
<reference evidence="2" key="1">
    <citation type="journal article" date="2019" name="Int. J. Syst. Evol. Microbiol.">
        <title>The Global Catalogue of Microorganisms (GCM) 10K type strain sequencing project: providing services to taxonomists for standard genome sequencing and annotation.</title>
        <authorList>
            <consortium name="The Broad Institute Genomics Platform"/>
            <consortium name="The Broad Institute Genome Sequencing Center for Infectious Disease"/>
            <person name="Wu L."/>
            <person name="Ma J."/>
        </authorList>
    </citation>
    <scope>NUCLEOTIDE SEQUENCE [LARGE SCALE GENOMIC DNA]</scope>
    <source>
        <strain evidence="2">JCM 17926</strain>
    </source>
</reference>